<keyword evidence="4" id="KW-1185">Reference proteome</keyword>
<dbReference type="InterPro" id="IPR007110">
    <property type="entry name" value="Ig-like_dom"/>
</dbReference>
<dbReference type="Proteomes" id="UP000472271">
    <property type="component" value="Chromosome 19"/>
</dbReference>
<keyword evidence="1" id="KW-0812">Transmembrane</keyword>
<proteinExistence type="predicted"/>
<feature type="domain" description="Ig-like" evidence="2">
    <location>
        <begin position="55"/>
        <end position="139"/>
    </location>
</feature>
<dbReference type="InterPro" id="IPR003599">
    <property type="entry name" value="Ig_sub"/>
</dbReference>
<dbReference type="PROSITE" id="PS50835">
    <property type="entry name" value="IG_LIKE"/>
    <property type="match status" value="1"/>
</dbReference>
<dbReference type="PANTHER" id="PTHR46013:SF4">
    <property type="entry name" value="B-CELL RECEPTOR CD22-RELATED"/>
    <property type="match status" value="1"/>
</dbReference>
<evidence type="ECO:0000313" key="3">
    <source>
        <dbReference type="Ensembl" id="ENSSORP00005026188.1"/>
    </source>
</evidence>
<dbReference type="SMART" id="SM00409">
    <property type="entry name" value="IG"/>
    <property type="match status" value="1"/>
</dbReference>
<organism evidence="3 4">
    <name type="scientific">Sphaeramia orbicularis</name>
    <name type="common">orbiculate cardinalfish</name>
    <dbReference type="NCBI Taxonomy" id="375764"/>
    <lineage>
        <taxon>Eukaryota</taxon>
        <taxon>Metazoa</taxon>
        <taxon>Chordata</taxon>
        <taxon>Craniata</taxon>
        <taxon>Vertebrata</taxon>
        <taxon>Euteleostomi</taxon>
        <taxon>Actinopterygii</taxon>
        <taxon>Neopterygii</taxon>
        <taxon>Teleostei</taxon>
        <taxon>Neoteleostei</taxon>
        <taxon>Acanthomorphata</taxon>
        <taxon>Gobiaria</taxon>
        <taxon>Kurtiformes</taxon>
        <taxon>Apogonoidei</taxon>
        <taxon>Apogonidae</taxon>
        <taxon>Apogoninae</taxon>
        <taxon>Sphaeramia</taxon>
    </lineage>
</organism>
<reference evidence="3" key="1">
    <citation type="submission" date="2019-06" db="EMBL/GenBank/DDBJ databases">
        <authorList>
            <consortium name="Wellcome Sanger Institute Data Sharing"/>
        </authorList>
    </citation>
    <scope>NUCLEOTIDE SEQUENCE [LARGE SCALE GENOMIC DNA]</scope>
</reference>
<accession>A0A673ABR9</accession>
<dbReference type="Gene3D" id="2.60.40.10">
    <property type="entry name" value="Immunoglobulins"/>
    <property type="match status" value="1"/>
</dbReference>
<dbReference type="InterPro" id="IPR013783">
    <property type="entry name" value="Ig-like_fold"/>
</dbReference>
<protein>
    <recommendedName>
        <fullName evidence="2">Ig-like domain-containing protein</fullName>
    </recommendedName>
</protein>
<evidence type="ECO:0000256" key="1">
    <source>
        <dbReference type="SAM" id="Phobius"/>
    </source>
</evidence>
<dbReference type="AlphaFoldDB" id="A0A673ABR9"/>
<evidence type="ECO:0000259" key="2">
    <source>
        <dbReference type="PROSITE" id="PS50835"/>
    </source>
</evidence>
<reference evidence="3" key="3">
    <citation type="submission" date="2025-09" db="UniProtKB">
        <authorList>
            <consortium name="Ensembl"/>
        </authorList>
    </citation>
    <scope>IDENTIFICATION</scope>
</reference>
<reference evidence="3" key="2">
    <citation type="submission" date="2025-08" db="UniProtKB">
        <authorList>
            <consortium name="Ensembl"/>
        </authorList>
    </citation>
    <scope>IDENTIFICATION</scope>
</reference>
<name>A0A673ABR9_9TELE</name>
<dbReference type="CDD" id="cd00096">
    <property type="entry name" value="Ig"/>
    <property type="match status" value="1"/>
</dbReference>
<keyword evidence="1" id="KW-1133">Transmembrane helix</keyword>
<sequence>GQLSGLCVTYKQTEIYGLKGMSVEFAYLKESDTSVYYFKYNYKKHNKSVTCHGVPGVTLYVYRTVLEGQSIMLTCVLNCAVDLNSNPGYIWFKDRQQLTNTSEKSPSLFLDPIRNEDSGKYSCAMIGYENLPSSPVNLTVQTSPRKTWNIVSMDGNPGGGSKKGSEATLTHGCDVQSSTDQHLNNCQAHRGKSISTFSTMLLTCVSAGLVVSMMVTILTLRMKKRSNFRSAPHTPRHMNDPYVALDISQMSVEYDTLNSVRQCPTADTSYAIYENLPKHEPQAIQ</sequence>
<keyword evidence="1" id="KW-0472">Membrane</keyword>
<dbReference type="InterPro" id="IPR036179">
    <property type="entry name" value="Ig-like_dom_sf"/>
</dbReference>
<dbReference type="Pfam" id="PF13895">
    <property type="entry name" value="Ig_2"/>
    <property type="match status" value="1"/>
</dbReference>
<dbReference type="Ensembl" id="ENSSORT00005026959.1">
    <property type="protein sequence ID" value="ENSSORP00005026188.1"/>
    <property type="gene ID" value="ENSSORG00005012568.1"/>
</dbReference>
<dbReference type="InParanoid" id="A0A673ABR9"/>
<feature type="transmembrane region" description="Helical" evidence="1">
    <location>
        <begin position="200"/>
        <end position="220"/>
    </location>
</feature>
<dbReference type="PANTHER" id="PTHR46013">
    <property type="entry name" value="VASCULAR CELL ADHESION MOLECULE 1"/>
    <property type="match status" value="1"/>
</dbReference>
<evidence type="ECO:0000313" key="4">
    <source>
        <dbReference type="Proteomes" id="UP000472271"/>
    </source>
</evidence>
<dbReference type="SUPFAM" id="SSF48726">
    <property type="entry name" value="Immunoglobulin"/>
    <property type="match status" value="1"/>
</dbReference>